<dbReference type="Proteomes" id="UP000569732">
    <property type="component" value="Unassembled WGS sequence"/>
</dbReference>
<accession>A0A853IBY8</accession>
<dbReference type="AlphaFoldDB" id="A0A853IBY8"/>
<evidence type="ECO:0000313" key="2">
    <source>
        <dbReference type="Proteomes" id="UP000569732"/>
    </source>
</evidence>
<dbReference type="RefSeq" id="WP_180568754.1">
    <property type="nucleotide sequence ID" value="NZ_JACCKB010000017.1"/>
</dbReference>
<organism evidence="1 2">
    <name type="scientific">Spartinivicinus marinus</name>
    <dbReference type="NCBI Taxonomy" id="2994442"/>
    <lineage>
        <taxon>Bacteria</taxon>
        <taxon>Pseudomonadati</taxon>
        <taxon>Pseudomonadota</taxon>
        <taxon>Gammaproteobacteria</taxon>
        <taxon>Oceanospirillales</taxon>
        <taxon>Zooshikellaceae</taxon>
        <taxon>Spartinivicinus</taxon>
    </lineage>
</organism>
<gene>
    <name evidence="1" type="ORF">H0A36_11955</name>
</gene>
<proteinExistence type="predicted"/>
<dbReference type="EMBL" id="JACCKB010000017">
    <property type="protein sequence ID" value="NYZ66725.1"/>
    <property type="molecule type" value="Genomic_DNA"/>
</dbReference>
<reference evidence="1 2" key="1">
    <citation type="submission" date="2020-07" db="EMBL/GenBank/DDBJ databases">
        <title>Endozoicomonas sp. nov., isolated from sediment.</title>
        <authorList>
            <person name="Gu T."/>
        </authorList>
    </citation>
    <scope>NUCLEOTIDE SEQUENCE [LARGE SCALE GENOMIC DNA]</scope>
    <source>
        <strain evidence="1 2">SM1973</strain>
    </source>
</reference>
<evidence type="ECO:0000313" key="1">
    <source>
        <dbReference type="EMBL" id="NYZ66725.1"/>
    </source>
</evidence>
<keyword evidence="2" id="KW-1185">Reference proteome</keyword>
<sequence length="117" mass="13569">MMSSNQTVSKRVKQRQARIRQELDIQNISVRQLAQTLSNKWETNRKIISSGDMGLDYAQQVCDELSRDLIWLSTGHNGGQRLSKVFSMLVDLCDKDPEYADTVMDLVEKMWDRECQD</sequence>
<protein>
    <submittedName>
        <fullName evidence="1">Uncharacterized protein</fullName>
    </submittedName>
</protein>
<name>A0A853IBY8_9GAMM</name>
<comment type="caution">
    <text evidence="1">The sequence shown here is derived from an EMBL/GenBank/DDBJ whole genome shotgun (WGS) entry which is preliminary data.</text>
</comment>